<sequence length="81" mass="9885">MTLLSYNIFMTNKLMELEKQILQNRYYLNRYYNNTEMLLSQVDMILNVGMPREKIQRWLRTNKIAIKIVIDILKKKNEKIC</sequence>
<evidence type="ECO:0000313" key="1">
    <source>
        <dbReference type="EMBL" id="ADN09761.1"/>
    </source>
</evidence>
<accession>E0UPV2</accession>
<proteinExistence type="predicted"/>
<name>E0UPV2_SULAO</name>
<dbReference type="Proteomes" id="UP000007803">
    <property type="component" value="Chromosome"/>
</dbReference>
<reference evidence="2" key="1">
    <citation type="journal article" date="2010" name="Stand. Genomic Sci.">
        <title>Complete genome sequence of Sulfurimonas autotrophica type strain (OK10).</title>
        <authorList>
            <person name="Sikorski J."/>
            <person name="Munk C."/>
            <person name="Lapidus A."/>
            <person name="Djao O."/>
            <person name="Lucas S."/>
            <person name="Glavina Del Rio T."/>
            <person name="Nolan M."/>
            <person name="Tice H."/>
            <person name="Han C."/>
            <person name="Cheng J."/>
            <person name="Tapia R."/>
            <person name="Goodwin L."/>
            <person name="Pitluck S."/>
            <person name="Liolios K."/>
            <person name="Ivanova N."/>
            <person name="Mavromatis K."/>
            <person name="Mikhailova N."/>
            <person name="Pati A."/>
            <person name="Sims D."/>
            <person name="Meincke L."/>
            <person name="Brettin T."/>
            <person name="Detter J."/>
            <person name="Chen A."/>
            <person name="Palaniappan K."/>
            <person name="Land M."/>
            <person name="Hauser L."/>
            <person name="Chang Y."/>
            <person name="Jeffries C."/>
            <person name="Rohde M."/>
            <person name="Lang E."/>
            <person name="Spring S."/>
            <person name="Goker M."/>
            <person name="Woyke T."/>
            <person name="Bristow J."/>
            <person name="Eisen J."/>
            <person name="Markowitz V."/>
            <person name="Hugenholtz P."/>
            <person name="Kyrpides N."/>
            <person name="Klenk H."/>
        </authorList>
    </citation>
    <scope>NUCLEOTIDE SEQUENCE [LARGE SCALE GENOMIC DNA]</scope>
    <source>
        <strain evidence="2">ATCC BAA-671 / DSM 16294 / JCM 11897 / OK10</strain>
    </source>
</reference>
<dbReference type="EMBL" id="CP002205">
    <property type="protein sequence ID" value="ADN09761.1"/>
    <property type="molecule type" value="Genomic_DNA"/>
</dbReference>
<keyword evidence="2" id="KW-1185">Reference proteome</keyword>
<dbReference type="STRING" id="563040.Saut_1717"/>
<gene>
    <name evidence="1" type="ordered locus">Saut_1717</name>
</gene>
<dbReference type="HOGENOM" id="CLU_2572566_0_0_7"/>
<protein>
    <submittedName>
        <fullName evidence="1">Uncharacterized protein</fullName>
    </submittedName>
</protein>
<dbReference type="AlphaFoldDB" id="E0UPV2"/>
<dbReference type="KEGG" id="sua:Saut_1717"/>
<evidence type="ECO:0000313" key="2">
    <source>
        <dbReference type="Proteomes" id="UP000007803"/>
    </source>
</evidence>
<organism evidence="1 2">
    <name type="scientific">Sulfurimonas autotrophica (strain ATCC BAA-671 / DSM 16294 / JCM 11897 / OK10)</name>
    <dbReference type="NCBI Taxonomy" id="563040"/>
    <lineage>
        <taxon>Bacteria</taxon>
        <taxon>Pseudomonadati</taxon>
        <taxon>Campylobacterota</taxon>
        <taxon>Epsilonproteobacteria</taxon>
        <taxon>Campylobacterales</taxon>
        <taxon>Sulfurimonadaceae</taxon>
        <taxon>Sulfurimonas</taxon>
    </lineage>
</organism>